<evidence type="ECO:0008006" key="5">
    <source>
        <dbReference type="Google" id="ProtNLM"/>
    </source>
</evidence>
<feature type="transmembrane region" description="Helical" evidence="1">
    <location>
        <begin position="99"/>
        <end position="118"/>
    </location>
</feature>
<feature type="transmembrane region" description="Helical" evidence="1">
    <location>
        <begin position="425"/>
        <end position="445"/>
    </location>
</feature>
<keyword evidence="1" id="KW-1133">Transmembrane helix</keyword>
<dbReference type="AlphaFoldDB" id="A0A238W4I0"/>
<evidence type="ECO:0000256" key="2">
    <source>
        <dbReference type="SAM" id="SignalP"/>
    </source>
</evidence>
<feature type="transmembrane region" description="Helical" evidence="1">
    <location>
        <begin position="241"/>
        <end position="264"/>
    </location>
</feature>
<keyword evidence="1" id="KW-0472">Membrane</keyword>
<keyword evidence="4" id="KW-1185">Reference proteome</keyword>
<feature type="transmembrane region" description="Helical" evidence="1">
    <location>
        <begin position="42"/>
        <end position="62"/>
    </location>
</feature>
<feature type="transmembrane region" description="Helical" evidence="1">
    <location>
        <begin position="322"/>
        <end position="340"/>
    </location>
</feature>
<feature type="transmembrane region" description="Helical" evidence="1">
    <location>
        <begin position="69"/>
        <end position="87"/>
    </location>
</feature>
<dbReference type="PROSITE" id="PS51257">
    <property type="entry name" value="PROKAR_LIPOPROTEIN"/>
    <property type="match status" value="1"/>
</dbReference>
<feature type="transmembrane region" description="Helical" evidence="1">
    <location>
        <begin position="130"/>
        <end position="150"/>
    </location>
</feature>
<evidence type="ECO:0000256" key="1">
    <source>
        <dbReference type="SAM" id="Phobius"/>
    </source>
</evidence>
<feature type="transmembrane region" description="Helical" evidence="1">
    <location>
        <begin position="271"/>
        <end position="292"/>
    </location>
</feature>
<feature type="transmembrane region" description="Helical" evidence="1">
    <location>
        <begin position="352"/>
        <end position="379"/>
    </location>
</feature>
<evidence type="ECO:0000313" key="4">
    <source>
        <dbReference type="Proteomes" id="UP000198415"/>
    </source>
</evidence>
<evidence type="ECO:0000313" key="3">
    <source>
        <dbReference type="EMBL" id="SNR41073.1"/>
    </source>
</evidence>
<protein>
    <recommendedName>
        <fullName evidence="5">Histidine kinase</fullName>
    </recommendedName>
</protein>
<proteinExistence type="predicted"/>
<dbReference type="EMBL" id="FZNR01000002">
    <property type="protein sequence ID" value="SNR41073.1"/>
    <property type="molecule type" value="Genomic_DNA"/>
</dbReference>
<name>A0A238W4I0_9ACTN</name>
<accession>A0A238W4I0</accession>
<feature type="transmembrane region" description="Helical" evidence="1">
    <location>
        <begin position="298"/>
        <end position="315"/>
    </location>
</feature>
<sequence>MTRHRWPAIVTGLSGCLLLATLPASADSGMPMLPAAGSDYYYGMPAVMAPIVIGPSVAAIVLALRLLRWWPYQLLVAVLLGGPQILVESRILPKELAGVLFLSGPLVHSFALIGVLACAQSLWRGGAPRWGAVTAGLALGSRLFFSALVGNSGSTVDPDADHWRLGLITLATFGLLAFCWRVEPDDRVNADPVTGEQGPARTRLPLVAGLALFLVIPLAMVSQDSAAGLLGVDSGTLRRHLFIRVALAGVASLVVAVGIAALAGKRSLGGMLALAVAQAALAAPLLMAYFALQDDISARLWGVLAGVAIGVAAVAGRWRPAAAGALCVAAAVALFAAQASPAGPEPIATQHLAVPALVILALVSAAGTAVAGAIGTVLAPLRSVPAVFGPLAGLIASGLLQVLEVTYLGSDGRPADDALNSVRHLAISGVLLLVVAAAVAALGFWRRAAVEPDDQIRAEAAEAERDRLARPIHDGALQVLALVQRQGPDPKLAEEAAEQEAALRRLLTDRDRPGR</sequence>
<feature type="signal peptide" evidence="2">
    <location>
        <begin position="1"/>
        <end position="26"/>
    </location>
</feature>
<keyword evidence="1" id="KW-0812">Transmembrane</keyword>
<dbReference type="RefSeq" id="WP_089291985.1">
    <property type="nucleotide sequence ID" value="NZ_BOMU01000031.1"/>
</dbReference>
<feature type="transmembrane region" description="Helical" evidence="1">
    <location>
        <begin position="386"/>
        <end position="405"/>
    </location>
</feature>
<feature type="chain" id="PRO_5013076750" description="Histidine kinase" evidence="2">
    <location>
        <begin position="27"/>
        <end position="515"/>
    </location>
</feature>
<reference evidence="3 4" key="1">
    <citation type="submission" date="2017-06" db="EMBL/GenBank/DDBJ databases">
        <authorList>
            <person name="Kim H.J."/>
            <person name="Triplett B.A."/>
        </authorList>
    </citation>
    <scope>NUCLEOTIDE SEQUENCE [LARGE SCALE GENOMIC DNA]</scope>
    <source>
        <strain evidence="3 4">DSM 43151</strain>
    </source>
</reference>
<dbReference type="Proteomes" id="UP000198415">
    <property type="component" value="Unassembled WGS sequence"/>
</dbReference>
<feature type="transmembrane region" description="Helical" evidence="1">
    <location>
        <begin position="162"/>
        <end position="182"/>
    </location>
</feature>
<keyword evidence="2" id="KW-0732">Signal</keyword>
<organism evidence="3 4">
    <name type="scientific">Actinoplanes regularis</name>
    <dbReference type="NCBI Taxonomy" id="52697"/>
    <lineage>
        <taxon>Bacteria</taxon>
        <taxon>Bacillati</taxon>
        <taxon>Actinomycetota</taxon>
        <taxon>Actinomycetes</taxon>
        <taxon>Micromonosporales</taxon>
        <taxon>Micromonosporaceae</taxon>
        <taxon>Actinoplanes</taxon>
    </lineage>
</organism>
<gene>
    <name evidence="3" type="ORF">SAMN06264365_102133</name>
</gene>
<feature type="transmembrane region" description="Helical" evidence="1">
    <location>
        <begin position="203"/>
        <end position="221"/>
    </location>
</feature>